<feature type="domain" description="NmrA-like" evidence="3">
    <location>
        <begin position="2"/>
        <end position="235"/>
    </location>
</feature>
<name>A0A5N7BVG2_PETAA</name>
<dbReference type="PANTHER" id="PTHR47706">
    <property type="entry name" value="NMRA-LIKE FAMILY PROTEIN"/>
    <property type="match status" value="1"/>
</dbReference>
<sequence>MLVLVAGITGNLGQKLAGSLIKRGHHVRGLGRDSSKLPDSTLNQLESFVKCPVFYEIAALDRACANVEAVICTYGMDPRLQLDGQLLLLRAAERAGVKRFVAASWNHDWRNLELGRHESYDAYISFRNHVEKSSDIRPIYVFNGIFAETLFSFPEHGHFGPDTPNVWDPENKRIQVWGTGHTVWPWTTENDAAEFTAEIVQRDDAVDGGFWNVCSGANTLIEIARLYEETRMRRVTLNWMGSVDELRARALKAREEGDKRHFERYIGWFYQLHVVDGTWSFPKLDNNKLNVKTTSLPEFWEENPEI</sequence>
<proteinExistence type="predicted"/>
<dbReference type="InterPro" id="IPR051609">
    <property type="entry name" value="NmrA/Isoflavone_reductase-like"/>
</dbReference>
<dbReference type="InterPro" id="IPR036291">
    <property type="entry name" value="NAD(P)-bd_dom_sf"/>
</dbReference>
<evidence type="ECO:0000256" key="1">
    <source>
        <dbReference type="ARBA" id="ARBA00022857"/>
    </source>
</evidence>
<protein>
    <recommendedName>
        <fullName evidence="3">NmrA-like domain-containing protein</fullName>
    </recommendedName>
</protein>
<reference evidence="4" key="1">
    <citation type="submission" date="2019-04" db="EMBL/GenBank/DDBJ databases">
        <title>Friends and foes A comparative genomics studyof 23 Aspergillus species from section Flavi.</title>
        <authorList>
            <consortium name="DOE Joint Genome Institute"/>
            <person name="Kjaerbolling I."/>
            <person name="Vesth T."/>
            <person name="Frisvad J.C."/>
            <person name="Nybo J.L."/>
            <person name="Theobald S."/>
            <person name="Kildgaard S."/>
            <person name="Isbrandt T."/>
            <person name="Kuo A."/>
            <person name="Sato A."/>
            <person name="Lyhne E.K."/>
            <person name="Kogle M.E."/>
            <person name="Wiebenga A."/>
            <person name="Kun R.S."/>
            <person name="Lubbers R.J."/>
            <person name="Makela M.R."/>
            <person name="Barry K."/>
            <person name="Chovatia M."/>
            <person name="Clum A."/>
            <person name="Daum C."/>
            <person name="Haridas S."/>
            <person name="He G."/>
            <person name="LaButti K."/>
            <person name="Lipzen A."/>
            <person name="Mondo S."/>
            <person name="Riley R."/>
            <person name="Salamov A."/>
            <person name="Simmons B.A."/>
            <person name="Magnuson J.K."/>
            <person name="Henrissat B."/>
            <person name="Mortensen U.H."/>
            <person name="Larsen T.O."/>
            <person name="Devries R.P."/>
            <person name="Grigoriev I.V."/>
            <person name="Machida M."/>
            <person name="Baker S.E."/>
            <person name="Andersen M.R."/>
        </authorList>
    </citation>
    <scope>NUCLEOTIDE SEQUENCE [LARGE SCALE GENOMIC DNA]</scope>
    <source>
        <strain evidence="4">IBT 14317</strain>
    </source>
</reference>
<evidence type="ECO:0000259" key="3">
    <source>
        <dbReference type="Pfam" id="PF05368"/>
    </source>
</evidence>
<dbReference type="SUPFAM" id="SSF51735">
    <property type="entry name" value="NAD(P)-binding Rossmann-fold domains"/>
    <property type="match status" value="1"/>
</dbReference>
<dbReference type="AlphaFoldDB" id="A0A5N7BVG2"/>
<dbReference type="InterPro" id="IPR008030">
    <property type="entry name" value="NmrA-like"/>
</dbReference>
<dbReference type="GO" id="GO:0016491">
    <property type="term" value="F:oxidoreductase activity"/>
    <property type="evidence" value="ECO:0007669"/>
    <property type="project" value="UniProtKB-KW"/>
</dbReference>
<evidence type="ECO:0000313" key="4">
    <source>
        <dbReference type="EMBL" id="KAE8385487.1"/>
    </source>
</evidence>
<dbReference type="PANTHER" id="PTHR47706:SF9">
    <property type="entry name" value="NMRA-LIKE DOMAIN-CONTAINING PROTEIN-RELATED"/>
    <property type="match status" value="1"/>
</dbReference>
<keyword evidence="1" id="KW-0521">NADP</keyword>
<accession>A0A5N7BVG2</accession>
<dbReference type="Proteomes" id="UP000326877">
    <property type="component" value="Unassembled WGS sequence"/>
</dbReference>
<dbReference type="Gene3D" id="3.40.50.720">
    <property type="entry name" value="NAD(P)-binding Rossmann-like Domain"/>
    <property type="match status" value="1"/>
</dbReference>
<evidence type="ECO:0000256" key="2">
    <source>
        <dbReference type="ARBA" id="ARBA00023002"/>
    </source>
</evidence>
<dbReference type="Pfam" id="PF05368">
    <property type="entry name" value="NmrA"/>
    <property type="match status" value="1"/>
</dbReference>
<dbReference type="EMBL" id="ML735334">
    <property type="protein sequence ID" value="KAE8385487.1"/>
    <property type="molecule type" value="Genomic_DNA"/>
</dbReference>
<gene>
    <name evidence="4" type="ORF">BDV23DRAFT_164897</name>
</gene>
<dbReference type="OrthoDB" id="419598at2759"/>
<keyword evidence="2" id="KW-0560">Oxidoreductase</keyword>
<organism evidence="4">
    <name type="scientific">Petromyces alliaceus</name>
    <name type="common">Aspergillus alliaceus</name>
    <dbReference type="NCBI Taxonomy" id="209559"/>
    <lineage>
        <taxon>Eukaryota</taxon>
        <taxon>Fungi</taxon>
        <taxon>Dikarya</taxon>
        <taxon>Ascomycota</taxon>
        <taxon>Pezizomycotina</taxon>
        <taxon>Eurotiomycetes</taxon>
        <taxon>Eurotiomycetidae</taxon>
        <taxon>Eurotiales</taxon>
        <taxon>Aspergillaceae</taxon>
        <taxon>Aspergillus</taxon>
        <taxon>Aspergillus subgen. Circumdati</taxon>
    </lineage>
</organism>